<dbReference type="RefSeq" id="WP_345272183.1">
    <property type="nucleotide sequence ID" value="NZ_BAABIM010000005.1"/>
</dbReference>
<dbReference type="Proteomes" id="UP001500621">
    <property type="component" value="Unassembled WGS sequence"/>
</dbReference>
<dbReference type="CDD" id="cd06587">
    <property type="entry name" value="VOC"/>
    <property type="match status" value="1"/>
</dbReference>
<name>A0ABP8X3J2_9ACTN</name>
<dbReference type="InterPro" id="IPR029068">
    <property type="entry name" value="Glyas_Bleomycin-R_OHBP_Dase"/>
</dbReference>
<comment type="caution">
    <text evidence="2">The sequence shown here is derived from an EMBL/GenBank/DDBJ whole genome shotgun (WGS) entry which is preliminary data.</text>
</comment>
<reference evidence="3" key="1">
    <citation type="journal article" date="2019" name="Int. J. Syst. Evol. Microbiol.">
        <title>The Global Catalogue of Microorganisms (GCM) 10K type strain sequencing project: providing services to taxonomists for standard genome sequencing and annotation.</title>
        <authorList>
            <consortium name="The Broad Institute Genomics Platform"/>
            <consortium name="The Broad Institute Genome Sequencing Center for Infectious Disease"/>
            <person name="Wu L."/>
            <person name="Ma J."/>
        </authorList>
    </citation>
    <scope>NUCLEOTIDE SEQUENCE [LARGE SCALE GENOMIC DNA]</scope>
    <source>
        <strain evidence="3">JCM 18127</strain>
    </source>
</reference>
<evidence type="ECO:0000313" key="2">
    <source>
        <dbReference type="EMBL" id="GAA4699128.1"/>
    </source>
</evidence>
<proteinExistence type="predicted"/>
<dbReference type="InterPro" id="IPR041581">
    <property type="entry name" value="Glyoxalase_6"/>
</dbReference>
<protein>
    <submittedName>
        <fullName evidence="2">VOC family protein</fullName>
    </submittedName>
</protein>
<evidence type="ECO:0000259" key="1">
    <source>
        <dbReference type="Pfam" id="PF18029"/>
    </source>
</evidence>
<organism evidence="2 3">
    <name type="scientific">Nocardioides nanhaiensis</name>
    <dbReference type="NCBI Taxonomy" id="1476871"/>
    <lineage>
        <taxon>Bacteria</taxon>
        <taxon>Bacillati</taxon>
        <taxon>Actinomycetota</taxon>
        <taxon>Actinomycetes</taxon>
        <taxon>Propionibacteriales</taxon>
        <taxon>Nocardioidaceae</taxon>
        <taxon>Nocardioides</taxon>
    </lineage>
</organism>
<accession>A0ABP8X3J2</accession>
<feature type="domain" description="Glyoxalase-like" evidence="1">
    <location>
        <begin position="26"/>
        <end position="120"/>
    </location>
</feature>
<evidence type="ECO:0000313" key="3">
    <source>
        <dbReference type="Proteomes" id="UP001500621"/>
    </source>
</evidence>
<dbReference type="PANTHER" id="PTHR35908:SF1">
    <property type="entry name" value="CONSERVED PROTEIN"/>
    <property type="match status" value="1"/>
</dbReference>
<gene>
    <name evidence="2" type="ORF">GCM10023226_42330</name>
</gene>
<dbReference type="SUPFAM" id="SSF54593">
    <property type="entry name" value="Glyoxalase/Bleomycin resistance protein/Dihydroxybiphenyl dioxygenase"/>
    <property type="match status" value="2"/>
</dbReference>
<feature type="domain" description="Glyoxalase-like" evidence="1">
    <location>
        <begin position="133"/>
        <end position="232"/>
    </location>
</feature>
<sequence>MTLARFYELCLDTTSNPDRPERLAEGNALGEFWAALLGLRLEPLAEGGLADVVGEEPWQRIALCPVPEPKTVKHRVHLDVYARSVADVEALGARVLAPAEETGLGWTVMADPEGGEFCVMLRDRLPPRLLHGIAVDCADAATLAAWWGEVYGRRVVPEDGWFTLEHTTPDPVLTLDFQDVPEPKTTKNRLHWDVEGAPGTTKALEAHGAVRLWEHPRWTTLADPEGNEFCVFEREGLALA</sequence>
<dbReference type="EMBL" id="BAABIM010000005">
    <property type="protein sequence ID" value="GAA4699128.1"/>
    <property type="molecule type" value="Genomic_DNA"/>
</dbReference>
<dbReference type="Pfam" id="PF18029">
    <property type="entry name" value="Glyoxalase_6"/>
    <property type="match status" value="2"/>
</dbReference>
<keyword evidence="3" id="KW-1185">Reference proteome</keyword>
<dbReference type="Gene3D" id="3.10.180.10">
    <property type="entry name" value="2,3-Dihydroxybiphenyl 1,2-Dioxygenase, domain 1"/>
    <property type="match status" value="2"/>
</dbReference>
<dbReference type="PANTHER" id="PTHR35908">
    <property type="entry name" value="HYPOTHETICAL FUSION PROTEIN"/>
    <property type="match status" value="1"/>
</dbReference>